<dbReference type="InterPro" id="IPR005273">
    <property type="entry name" value="Ura-DNA_glyco_family4"/>
</dbReference>
<comment type="catalytic activity">
    <reaction evidence="1">
        <text>Hydrolyzes single-stranded DNA or mismatched double-stranded DNA and polynucleotides, releasing free uracil.</text>
        <dbReference type="EC" id="3.2.2.27"/>
    </reaction>
</comment>
<protein>
    <recommendedName>
        <fullName evidence="4">Type-4 uracil-DNA glycosylase</fullName>
        <ecNumber evidence="3">3.2.2.27</ecNumber>
    </recommendedName>
</protein>
<name>A0ABM9ZUA8_9BACT</name>
<evidence type="ECO:0000256" key="9">
    <source>
        <dbReference type="ARBA" id="ARBA00023004"/>
    </source>
</evidence>
<dbReference type="GO" id="GO:0016798">
    <property type="term" value="F:hydrolase activity, acting on glycosyl bonds"/>
    <property type="evidence" value="ECO:0007669"/>
    <property type="project" value="UniProtKB-KW"/>
</dbReference>
<evidence type="ECO:0000313" key="13">
    <source>
        <dbReference type="EMBL" id="EFB90512.1"/>
    </source>
</evidence>
<evidence type="ECO:0000256" key="6">
    <source>
        <dbReference type="ARBA" id="ARBA00022723"/>
    </source>
</evidence>
<dbReference type="PANTHER" id="PTHR33693">
    <property type="entry name" value="TYPE-5 URACIL-DNA GLYCOSYLASE"/>
    <property type="match status" value="1"/>
</dbReference>
<evidence type="ECO:0000256" key="10">
    <source>
        <dbReference type="ARBA" id="ARBA00023014"/>
    </source>
</evidence>
<evidence type="ECO:0000256" key="2">
    <source>
        <dbReference type="ARBA" id="ARBA00006521"/>
    </source>
</evidence>
<dbReference type="InterPro" id="IPR036895">
    <property type="entry name" value="Uracil-DNA_glycosylase-like_sf"/>
</dbReference>
<keyword evidence="9" id="KW-0408">Iron</keyword>
<keyword evidence="8 13" id="KW-0378">Hydrolase</keyword>
<gene>
    <name evidence="13" type="ORF">HMPREF7215_2148</name>
</gene>
<keyword evidence="14" id="KW-1185">Reference proteome</keyword>
<reference evidence="13 14" key="1">
    <citation type="submission" date="2009-12" db="EMBL/GenBank/DDBJ databases">
        <authorList>
            <person name="Shrivastava S."/>
            <person name="Madupu R."/>
            <person name="Durkin A.S."/>
            <person name="Torralba M."/>
            <person name="Methe B."/>
            <person name="Sutton G.G."/>
            <person name="Strausberg R.L."/>
            <person name="Nelson K.E."/>
        </authorList>
    </citation>
    <scope>NUCLEOTIDE SEQUENCE [LARGE SCALE GENOMIC DNA]</scope>
    <source>
        <strain evidence="13 14">W5455</strain>
    </source>
</reference>
<dbReference type="SMART" id="SM00986">
    <property type="entry name" value="UDG"/>
    <property type="match status" value="1"/>
</dbReference>
<dbReference type="PANTHER" id="PTHR33693:SF1">
    <property type="entry name" value="TYPE-4 URACIL-DNA GLYCOSYLASE"/>
    <property type="match status" value="1"/>
</dbReference>
<dbReference type="Gene3D" id="3.40.470.10">
    <property type="entry name" value="Uracil-DNA glycosylase-like domain"/>
    <property type="match status" value="1"/>
</dbReference>
<dbReference type="InterPro" id="IPR005122">
    <property type="entry name" value="Uracil-DNA_glycosylase-like"/>
</dbReference>
<accession>A0ABM9ZUA8</accession>
<evidence type="ECO:0000256" key="4">
    <source>
        <dbReference type="ARBA" id="ARBA00019403"/>
    </source>
</evidence>
<dbReference type="CDD" id="cd10030">
    <property type="entry name" value="UDG-F4_TTUDGA_SPO1dp_like"/>
    <property type="match status" value="1"/>
</dbReference>
<dbReference type="Pfam" id="PF03167">
    <property type="entry name" value="UDG"/>
    <property type="match status" value="1"/>
</dbReference>
<keyword evidence="13" id="KW-0326">Glycosidase</keyword>
<dbReference type="Proteomes" id="UP000006462">
    <property type="component" value="Unassembled WGS sequence"/>
</dbReference>
<dbReference type="RefSeq" id="WP_009165110.1">
    <property type="nucleotide sequence ID" value="NZ_ADFP01000079.1"/>
</dbReference>
<evidence type="ECO:0000256" key="11">
    <source>
        <dbReference type="ARBA" id="ARBA00023204"/>
    </source>
</evidence>
<keyword evidence="7" id="KW-0227">DNA damage</keyword>
<dbReference type="SUPFAM" id="SSF52141">
    <property type="entry name" value="Uracil-DNA glycosylase-like"/>
    <property type="match status" value="1"/>
</dbReference>
<comment type="caution">
    <text evidence="13">The sequence shown here is derived from an EMBL/GenBank/DDBJ whole genome shotgun (WGS) entry which is preliminary data.</text>
</comment>
<keyword evidence="10" id="KW-0411">Iron-sulfur</keyword>
<sequence length="201" mass="22510">MSALSALHRRVCQCRNCPLGQADGVREDGSAFYHVPGEGPENASLMIVGEAPGAEEERTGRPFVGRSGRLLTEILAAAELKREEIFITSICKCRPPKNRNPLKTEIAACLPWLTDQFEAIRPRLVLAVGNVPSQTLLGVKTGINGLRGRFHQFTWNGRRMTLRPLFHPAYLLRNPRRVEGSPWDKMLRDLVEARRFLAGQE</sequence>
<evidence type="ECO:0000256" key="7">
    <source>
        <dbReference type="ARBA" id="ARBA00022763"/>
    </source>
</evidence>
<dbReference type="InterPro" id="IPR051536">
    <property type="entry name" value="UDG_Type-4/5"/>
</dbReference>
<dbReference type="EMBL" id="ADFP01000079">
    <property type="protein sequence ID" value="EFB90512.1"/>
    <property type="molecule type" value="Genomic_DNA"/>
</dbReference>
<keyword evidence="11" id="KW-0234">DNA repair</keyword>
<comment type="similarity">
    <text evidence="2">Belongs to the uracil-DNA glycosylase (UDG) superfamily. Type 4 (UDGa) family.</text>
</comment>
<evidence type="ECO:0000256" key="1">
    <source>
        <dbReference type="ARBA" id="ARBA00001400"/>
    </source>
</evidence>
<evidence type="ECO:0000313" key="14">
    <source>
        <dbReference type="Proteomes" id="UP000006462"/>
    </source>
</evidence>
<proteinExistence type="inferred from homology"/>
<evidence type="ECO:0000256" key="5">
    <source>
        <dbReference type="ARBA" id="ARBA00022485"/>
    </source>
</evidence>
<dbReference type="SMART" id="SM00987">
    <property type="entry name" value="UreE_C"/>
    <property type="match status" value="1"/>
</dbReference>
<evidence type="ECO:0000256" key="8">
    <source>
        <dbReference type="ARBA" id="ARBA00022801"/>
    </source>
</evidence>
<feature type="domain" description="Uracil-DNA glycosylase-like" evidence="12">
    <location>
        <begin position="36"/>
        <end position="191"/>
    </location>
</feature>
<dbReference type="EC" id="3.2.2.27" evidence="3"/>
<keyword evidence="5" id="KW-0004">4Fe-4S</keyword>
<dbReference type="NCBIfam" id="TIGR00758">
    <property type="entry name" value="UDG_fam4"/>
    <property type="match status" value="1"/>
</dbReference>
<evidence type="ECO:0000256" key="3">
    <source>
        <dbReference type="ARBA" id="ARBA00012030"/>
    </source>
</evidence>
<keyword evidence="6" id="KW-0479">Metal-binding</keyword>
<organism evidence="13 14">
    <name type="scientific">Pyramidobacter piscolens W5455</name>
    <dbReference type="NCBI Taxonomy" id="352165"/>
    <lineage>
        <taxon>Bacteria</taxon>
        <taxon>Thermotogati</taxon>
        <taxon>Synergistota</taxon>
        <taxon>Synergistia</taxon>
        <taxon>Synergistales</taxon>
        <taxon>Dethiosulfovibrionaceae</taxon>
        <taxon>Pyramidobacter</taxon>
    </lineage>
</organism>
<evidence type="ECO:0000259" key="12">
    <source>
        <dbReference type="SMART" id="SM00986"/>
    </source>
</evidence>